<keyword evidence="1" id="KW-0175">Coiled coil</keyword>
<dbReference type="Gene3D" id="3.30.420.10">
    <property type="entry name" value="Ribonuclease H-like superfamily/Ribonuclease H"/>
    <property type="match status" value="1"/>
</dbReference>
<dbReference type="InterPro" id="IPR036397">
    <property type="entry name" value="RNaseH_sf"/>
</dbReference>
<dbReference type="PANTHER" id="PTHR11439:SF483">
    <property type="entry name" value="PEPTIDE SYNTHASE GLIP-LIKE, PUTATIVE (AFU_ORTHOLOGUE AFUA_3G12920)-RELATED"/>
    <property type="match status" value="1"/>
</dbReference>
<protein>
    <submittedName>
        <fullName evidence="4">Copia protein</fullName>
    </submittedName>
</protein>
<reference evidence="4" key="1">
    <citation type="journal article" date="2019" name="Sci. Rep.">
        <title>Draft genome of Tanacetum cinerariifolium, the natural source of mosquito coil.</title>
        <authorList>
            <person name="Yamashiro T."/>
            <person name="Shiraishi A."/>
            <person name="Satake H."/>
            <person name="Nakayama K."/>
        </authorList>
    </citation>
    <scope>NUCLEOTIDE SEQUENCE</scope>
</reference>
<dbReference type="CDD" id="cd09272">
    <property type="entry name" value="RNase_HI_RT_Ty1"/>
    <property type="match status" value="1"/>
</dbReference>
<feature type="compositionally biased region" description="Low complexity" evidence="2">
    <location>
        <begin position="1663"/>
        <end position="1674"/>
    </location>
</feature>
<feature type="compositionally biased region" description="Polar residues" evidence="2">
    <location>
        <begin position="815"/>
        <end position="826"/>
    </location>
</feature>
<dbReference type="InterPro" id="IPR057670">
    <property type="entry name" value="SH3_retrovirus"/>
</dbReference>
<evidence type="ECO:0000256" key="1">
    <source>
        <dbReference type="SAM" id="Coils"/>
    </source>
</evidence>
<feature type="region of interest" description="Disordered" evidence="2">
    <location>
        <begin position="1401"/>
        <end position="1513"/>
    </location>
</feature>
<dbReference type="InterPro" id="IPR001584">
    <property type="entry name" value="Integrase_cat-core"/>
</dbReference>
<feature type="coiled-coil region" evidence="1">
    <location>
        <begin position="867"/>
        <end position="901"/>
    </location>
</feature>
<evidence type="ECO:0000259" key="3">
    <source>
        <dbReference type="PROSITE" id="PS50994"/>
    </source>
</evidence>
<dbReference type="GO" id="GO:0003676">
    <property type="term" value="F:nucleic acid binding"/>
    <property type="evidence" value="ECO:0007669"/>
    <property type="project" value="InterPro"/>
</dbReference>
<dbReference type="PROSITE" id="PS50994">
    <property type="entry name" value="INTEGRASE"/>
    <property type="match status" value="1"/>
</dbReference>
<dbReference type="InterPro" id="IPR012337">
    <property type="entry name" value="RNaseH-like_sf"/>
</dbReference>
<dbReference type="PANTHER" id="PTHR11439">
    <property type="entry name" value="GAG-POL-RELATED RETROTRANSPOSON"/>
    <property type="match status" value="1"/>
</dbReference>
<sequence>MAIPSNQYPEQQEMQMYKDAKTLFEAIQETFTGNDATKKTQRTLLKQMYENFNALSTESLDFTFNRLQKTVSRNKADLDIMSIDDLYNNFRIVEQEVKRTNAEVLGTKKAGQGIKTTQERLNVEDTSSKAMVAIDEAGFDWSYMADDEVPTNMALMAFSDSEGPKDSKSVCVDTSNEIKNAPDAPIIKDWGFDSDEDEYEEMYTSSKPILPVLIVPLQVILPPLAPPSKETYPPLCSLKSVRFTWVFFLATKDETSRILKSFITEIENLMEKKVKIIRCDNGTEFKNRVMNEFCEEKGIKREYSVARTPQQNRVVERRNKTLIEAARTMLAESKSPALSFMRPFGCHVTILNTLDQLGKFDGKSDEGIFVGYSTICKAFRVYNIRTRKDEENLHITFLQNKPMIRGGGLEWLFDIDALSKSMNYALVPTALDGHNKNKHAQAIESDNQERPNAKSSTKPVNTIGPVNTAPPTYADYPNDPLMPDLEDTGIFDDAYDDRDRGAEADYNNLETVISDNPIPSIRIHKGHRQEEGIDYDEGFAPVARIEAIRLFLAYASFMKFTVYQIDVKSEFLYGTIKEEVYVSQPPSFVDLEFPDRVYKEVYVSQPPSFVDLEFLDRVYKVEKALYGLHQAPRAWLDIMFAVCAFSRFQVQPKVSHIHAEKRIFRYLKGQPTLGLWYPKYLPLELIALVFLILRAWIKGRLGVCRIQLCTASTKVSAARSDGFEQIVDFLNVNQIKYALTVSLTIYTACIKQFRTTLKIKTVNDDVRLQALIDGKKVVINEAFIRHDLKLNDAEAVEEVGDLPTAVQGTPILDVPSSSQPHKNTSLEGRKGRKLSAEDCMQLKKLMVLCTNLLNKLLDLDNKVIEMKSSHKAKIAELDSKLDKLEEENRSLTKELKTFHTKVGSLAFKETVVDKEKSFKQGRKIANIDADAEVNLENVYHLDMAHEETVLISIAGGELNYANEEPVNAAPTNITTAQPSKATKTTVDITNTPKAKGIVFHDMEESTTRTSSLKSQEGPEMNAERIKALRKRTRKEKVEKDQTTKKQKGDELEKDNAEKQKLEEQQEAKELKRNLEIVTDDEDDVFVNVTPLSSNPSIIVDYKIYKEGDIVKIVSTAIRSETAREFSVAGTAGIVMVVGWYGPSKMHFFKALPFGLVSMYLKKFPDAASPRAVDLADSLVSTSIDQDSPSTEPKNFIQAMTKLLQINEMQEEIHEFERLHVWELVPCLDKVIPDLIFAVCLCAWYEAKPTKKHLNMVKRIFRYLRGTINMVLWYSKDTAGLLRSKKCTAISSTEMKYIALFMCCAQILWMRSQLPDYVFQFNKNPLYYVNKSAISLCCNNVQHSRAKHIDARYHFIKEQVENGIVELYFVRTEYQLADIFTKPLPRERFNFLIEKLRMRSMSSETRKRGSGDGVDTQSKVHDEQQQKTFSQDDEDVEEESNMNDDSEEIESDNDEDDFTHPNLSTYKSDDQEEEQEEKVDDEEVSSDQRVSTPPNYELTDEEENKESDDKDKKDTFVSVPISVAAETPSSVTIIPQPPIPNIQTLQQTPDSITTTANPTTTLPEILTLHPYFSLIKGFSLTKWRLKSIDRSDIQKDLYNALVKSYNTDKDIITLYGDVVTLKRGREDQYKDEYPCTRSNQGSKRRKSGKEAKSSKELKNKESKSASSSKNASRSQLKSLDKFAHVEKHHQKVVDLEDQPHQELNTGNDGVTPVKEALNDDNCTCKSVVEEYHLEEVFKATSDRLDWIIAVASLKIMKLFGYSQLEEIIVRRHDDKLYKLRECDFKRLRRQDIEDMLPFLVQDKLTNLNLEERYTLNVALRMFTRRIVIQERVEDLQLGVESYQQKINLKRPDTYRLDLGRMTTYNTYPDIQEDEMNKKRLMRIDELYKFSDGTLNHVCTALNDIDLGIEMDYLPKRK</sequence>
<dbReference type="EMBL" id="BKCJ010007155">
    <property type="protein sequence ID" value="GEU75811.1"/>
    <property type="molecule type" value="Genomic_DNA"/>
</dbReference>
<feature type="compositionally biased region" description="Acidic residues" evidence="2">
    <location>
        <begin position="1469"/>
        <end position="1484"/>
    </location>
</feature>
<proteinExistence type="predicted"/>
<name>A0A6L2MP73_TANCI</name>
<accession>A0A6L2MP73</accession>
<feature type="domain" description="Integrase catalytic" evidence="3">
    <location>
        <begin position="181"/>
        <end position="373"/>
    </location>
</feature>
<organism evidence="4">
    <name type="scientific">Tanacetum cinerariifolium</name>
    <name type="common">Dalmatian daisy</name>
    <name type="synonym">Chrysanthemum cinerariifolium</name>
    <dbReference type="NCBI Taxonomy" id="118510"/>
    <lineage>
        <taxon>Eukaryota</taxon>
        <taxon>Viridiplantae</taxon>
        <taxon>Streptophyta</taxon>
        <taxon>Embryophyta</taxon>
        <taxon>Tracheophyta</taxon>
        <taxon>Spermatophyta</taxon>
        <taxon>Magnoliopsida</taxon>
        <taxon>eudicotyledons</taxon>
        <taxon>Gunneridae</taxon>
        <taxon>Pentapetalae</taxon>
        <taxon>asterids</taxon>
        <taxon>campanulids</taxon>
        <taxon>Asterales</taxon>
        <taxon>Asteraceae</taxon>
        <taxon>Asteroideae</taxon>
        <taxon>Anthemideae</taxon>
        <taxon>Anthemidinae</taxon>
        <taxon>Tanacetum</taxon>
    </lineage>
</organism>
<feature type="region of interest" description="Disordered" evidence="2">
    <location>
        <begin position="811"/>
        <end position="830"/>
    </location>
</feature>
<feature type="region of interest" description="Disordered" evidence="2">
    <location>
        <begin position="1629"/>
        <end position="1674"/>
    </location>
</feature>
<feature type="region of interest" description="Disordered" evidence="2">
    <location>
        <begin position="993"/>
        <end position="1058"/>
    </location>
</feature>
<evidence type="ECO:0000256" key="2">
    <source>
        <dbReference type="SAM" id="MobiDB-lite"/>
    </source>
</evidence>
<feature type="compositionally biased region" description="Acidic residues" evidence="2">
    <location>
        <begin position="1430"/>
        <end position="1456"/>
    </location>
</feature>
<comment type="caution">
    <text evidence="4">The sequence shown here is derived from an EMBL/GenBank/DDBJ whole genome shotgun (WGS) entry which is preliminary data.</text>
</comment>
<feature type="compositionally biased region" description="Basic and acidic residues" evidence="2">
    <location>
        <begin position="1647"/>
        <end position="1662"/>
    </location>
</feature>
<dbReference type="SUPFAM" id="SSF53098">
    <property type="entry name" value="Ribonuclease H-like"/>
    <property type="match status" value="1"/>
</dbReference>
<dbReference type="GO" id="GO:0015074">
    <property type="term" value="P:DNA integration"/>
    <property type="evidence" value="ECO:0007669"/>
    <property type="project" value="InterPro"/>
</dbReference>
<dbReference type="Pfam" id="PF07727">
    <property type="entry name" value="RVT_2"/>
    <property type="match status" value="1"/>
</dbReference>
<feature type="region of interest" description="Disordered" evidence="2">
    <location>
        <begin position="439"/>
        <end position="476"/>
    </location>
</feature>
<feature type="compositionally biased region" description="Basic and acidic residues" evidence="2">
    <location>
        <begin position="1035"/>
        <end position="1058"/>
    </location>
</feature>
<evidence type="ECO:0000313" key="4">
    <source>
        <dbReference type="EMBL" id="GEU75811.1"/>
    </source>
</evidence>
<dbReference type="InterPro" id="IPR013103">
    <property type="entry name" value="RVT_2"/>
</dbReference>
<gene>
    <name evidence="4" type="ORF">Tci_047789</name>
</gene>
<dbReference type="Pfam" id="PF25597">
    <property type="entry name" value="SH3_retrovirus"/>
    <property type="match status" value="1"/>
</dbReference>